<evidence type="ECO:0000259" key="1">
    <source>
        <dbReference type="Pfam" id="PF01580"/>
    </source>
</evidence>
<proteinExistence type="predicted"/>
<dbReference type="InterPro" id="IPR027417">
    <property type="entry name" value="P-loop_NTPase"/>
</dbReference>
<dbReference type="Pfam" id="PF01580">
    <property type="entry name" value="FtsK_SpoIIIE"/>
    <property type="match status" value="1"/>
</dbReference>
<sequence>MAKDYFELLGLKRIEDYDPGAEWADRNAGSPLPILVGSDGAGTPVEIDLSRFRGIDDHYLVVGAATRLPELMKTIACGLTIRRSPEDLMVLPVEASRGGTTFVDVVSHHNGGIVQPGPDPGRTAVRLAQVMAGQIEQRRAALQASGAANISEYQQRVNPRDAGEPGWFPELFILIEDVTWLAGTSFDPIWRVLREEGHTLAIRLIVGVPYSTWQRLGPEHFAGITPRFALGLTASQAATVLQVEIPDDMPAPGAAYVVTDAGEVMQFEVVSVDEPYRRR</sequence>
<evidence type="ECO:0000313" key="2">
    <source>
        <dbReference type="EMBL" id="OAT69355.1"/>
    </source>
</evidence>
<feature type="domain" description="FtsK" evidence="1">
    <location>
        <begin position="26"/>
        <end position="200"/>
    </location>
</feature>
<dbReference type="EMBL" id="LQYE01000007">
    <property type="protein sequence ID" value="OAT69355.1"/>
    <property type="molecule type" value="Genomic_DNA"/>
</dbReference>
<dbReference type="GO" id="GO:0003677">
    <property type="term" value="F:DNA binding"/>
    <property type="evidence" value="ECO:0007669"/>
    <property type="project" value="InterPro"/>
</dbReference>
<evidence type="ECO:0000313" key="3">
    <source>
        <dbReference type="Proteomes" id="UP000186919"/>
    </source>
</evidence>
<organism evidence="2 3">
    <name type="scientific">Mycobacteroides immunogenum</name>
    <dbReference type="NCBI Taxonomy" id="83262"/>
    <lineage>
        <taxon>Bacteria</taxon>
        <taxon>Bacillati</taxon>
        <taxon>Actinomycetota</taxon>
        <taxon>Actinomycetes</taxon>
        <taxon>Mycobacteriales</taxon>
        <taxon>Mycobacteriaceae</taxon>
        <taxon>Mycobacteroides</taxon>
    </lineage>
</organism>
<gene>
    <name evidence="2" type="ORF">AWB85_21575</name>
</gene>
<reference evidence="2 3" key="1">
    <citation type="submission" date="2016-01" db="EMBL/GenBank/DDBJ databases">
        <title>Mycobacterium immunogenum strain CD11_6 genome sequencing and assembly.</title>
        <authorList>
            <person name="Kaur G."/>
            <person name="Nair G.R."/>
            <person name="Mayilraj S."/>
        </authorList>
    </citation>
    <scope>NUCLEOTIDE SEQUENCE [LARGE SCALE GENOMIC DNA]</scope>
    <source>
        <strain evidence="2 3">CD11-6</strain>
    </source>
</reference>
<comment type="caution">
    <text evidence="2">The sequence shown here is derived from an EMBL/GenBank/DDBJ whole genome shotgun (WGS) entry which is preliminary data.</text>
</comment>
<name>A0A179VEE3_9MYCO</name>
<dbReference type="RefSeq" id="WP_064628879.1">
    <property type="nucleotide sequence ID" value="NZ_LQYE01000007.1"/>
</dbReference>
<dbReference type="Proteomes" id="UP000186919">
    <property type="component" value="Unassembled WGS sequence"/>
</dbReference>
<dbReference type="GO" id="GO:0005524">
    <property type="term" value="F:ATP binding"/>
    <property type="evidence" value="ECO:0007669"/>
    <property type="project" value="InterPro"/>
</dbReference>
<dbReference type="Gene3D" id="3.40.50.300">
    <property type="entry name" value="P-loop containing nucleotide triphosphate hydrolases"/>
    <property type="match status" value="1"/>
</dbReference>
<accession>A0A179VEE3</accession>
<dbReference type="AlphaFoldDB" id="A0A179VEE3"/>
<dbReference type="InterPro" id="IPR002543">
    <property type="entry name" value="FtsK_dom"/>
</dbReference>
<protein>
    <recommendedName>
        <fullName evidence="1">FtsK domain-containing protein</fullName>
    </recommendedName>
</protein>